<gene>
    <name evidence="3" type="ORF">PILCRDRAFT_85662</name>
</gene>
<reference evidence="4" key="2">
    <citation type="submission" date="2015-01" db="EMBL/GenBank/DDBJ databases">
        <title>Evolutionary Origins and Diversification of the Mycorrhizal Mutualists.</title>
        <authorList>
            <consortium name="DOE Joint Genome Institute"/>
            <consortium name="Mycorrhizal Genomics Consortium"/>
            <person name="Kohler A."/>
            <person name="Kuo A."/>
            <person name="Nagy L.G."/>
            <person name="Floudas D."/>
            <person name="Copeland A."/>
            <person name="Barry K.W."/>
            <person name="Cichocki N."/>
            <person name="Veneault-Fourrey C."/>
            <person name="LaButti K."/>
            <person name="Lindquist E.A."/>
            <person name="Lipzen A."/>
            <person name="Lundell T."/>
            <person name="Morin E."/>
            <person name="Murat C."/>
            <person name="Riley R."/>
            <person name="Ohm R."/>
            <person name="Sun H."/>
            <person name="Tunlid A."/>
            <person name="Henrissat B."/>
            <person name="Grigoriev I.V."/>
            <person name="Hibbett D.S."/>
            <person name="Martin F."/>
        </authorList>
    </citation>
    <scope>NUCLEOTIDE SEQUENCE [LARGE SCALE GENOMIC DNA]</scope>
    <source>
        <strain evidence="4">F 1598</strain>
    </source>
</reference>
<protein>
    <recommendedName>
        <fullName evidence="2">DH domain-containing protein</fullName>
    </recommendedName>
</protein>
<dbReference type="Pfam" id="PF00621">
    <property type="entry name" value="RhoGEF"/>
    <property type="match status" value="1"/>
</dbReference>
<dbReference type="GO" id="GO:0005085">
    <property type="term" value="F:guanyl-nucleotide exchange factor activity"/>
    <property type="evidence" value="ECO:0007669"/>
    <property type="project" value="InterPro"/>
</dbReference>
<feature type="region of interest" description="Disordered" evidence="1">
    <location>
        <begin position="1"/>
        <end position="88"/>
    </location>
</feature>
<feature type="compositionally biased region" description="Basic and acidic residues" evidence="1">
    <location>
        <begin position="599"/>
        <end position="608"/>
    </location>
</feature>
<feature type="compositionally biased region" description="Polar residues" evidence="1">
    <location>
        <begin position="54"/>
        <end position="64"/>
    </location>
</feature>
<feature type="compositionally biased region" description="Low complexity" evidence="1">
    <location>
        <begin position="583"/>
        <end position="594"/>
    </location>
</feature>
<dbReference type="PANTHER" id="PTHR12673:SF159">
    <property type="entry name" value="LD03170P"/>
    <property type="match status" value="1"/>
</dbReference>
<dbReference type="InterPro" id="IPR000219">
    <property type="entry name" value="DH_dom"/>
</dbReference>
<dbReference type="InterPro" id="IPR051092">
    <property type="entry name" value="FYVE_RhoGEF_PH"/>
</dbReference>
<evidence type="ECO:0000313" key="4">
    <source>
        <dbReference type="Proteomes" id="UP000054166"/>
    </source>
</evidence>
<dbReference type="PANTHER" id="PTHR12673">
    <property type="entry name" value="FACIOGENITAL DYSPLASIA PROTEIN"/>
    <property type="match status" value="1"/>
</dbReference>
<feature type="compositionally biased region" description="Polar residues" evidence="1">
    <location>
        <begin position="455"/>
        <end position="474"/>
    </location>
</feature>
<organism evidence="3 4">
    <name type="scientific">Piloderma croceum (strain F 1598)</name>
    <dbReference type="NCBI Taxonomy" id="765440"/>
    <lineage>
        <taxon>Eukaryota</taxon>
        <taxon>Fungi</taxon>
        <taxon>Dikarya</taxon>
        <taxon>Basidiomycota</taxon>
        <taxon>Agaricomycotina</taxon>
        <taxon>Agaricomycetes</taxon>
        <taxon>Agaricomycetidae</taxon>
        <taxon>Atheliales</taxon>
        <taxon>Atheliaceae</taxon>
        <taxon>Piloderma</taxon>
    </lineage>
</organism>
<dbReference type="EMBL" id="KN832978">
    <property type="protein sequence ID" value="KIM87825.1"/>
    <property type="molecule type" value="Genomic_DNA"/>
</dbReference>
<proteinExistence type="predicted"/>
<feature type="compositionally biased region" description="Polar residues" evidence="1">
    <location>
        <begin position="914"/>
        <end position="925"/>
    </location>
</feature>
<dbReference type="InterPro" id="IPR035899">
    <property type="entry name" value="DBL_dom_sf"/>
</dbReference>
<feature type="compositionally biased region" description="Basic and acidic residues" evidence="1">
    <location>
        <begin position="313"/>
        <end position="334"/>
    </location>
</feature>
<dbReference type="AlphaFoldDB" id="A0A0C3FTX3"/>
<dbReference type="CDD" id="cd00160">
    <property type="entry name" value="RhoGEF"/>
    <property type="match status" value="1"/>
</dbReference>
<feature type="compositionally biased region" description="Basic and acidic residues" evidence="1">
    <location>
        <begin position="220"/>
        <end position="234"/>
    </location>
</feature>
<feature type="compositionally biased region" description="Polar residues" evidence="1">
    <location>
        <begin position="300"/>
        <end position="310"/>
    </location>
</feature>
<reference evidence="3 4" key="1">
    <citation type="submission" date="2014-04" db="EMBL/GenBank/DDBJ databases">
        <authorList>
            <consortium name="DOE Joint Genome Institute"/>
            <person name="Kuo A."/>
            <person name="Tarkka M."/>
            <person name="Buscot F."/>
            <person name="Kohler A."/>
            <person name="Nagy L.G."/>
            <person name="Floudas D."/>
            <person name="Copeland A."/>
            <person name="Barry K.W."/>
            <person name="Cichocki N."/>
            <person name="Veneault-Fourrey C."/>
            <person name="LaButti K."/>
            <person name="Lindquist E.A."/>
            <person name="Lipzen A."/>
            <person name="Lundell T."/>
            <person name="Morin E."/>
            <person name="Murat C."/>
            <person name="Sun H."/>
            <person name="Tunlid A."/>
            <person name="Henrissat B."/>
            <person name="Grigoriev I.V."/>
            <person name="Hibbett D.S."/>
            <person name="Martin F."/>
            <person name="Nordberg H.P."/>
            <person name="Cantor M.N."/>
            <person name="Hua S.X."/>
        </authorList>
    </citation>
    <scope>NUCLEOTIDE SEQUENCE [LARGE SCALE GENOMIC DNA]</scope>
    <source>
        <strain evidence="3 4">F 1598</strain>
    </source>
</reference>
<dbReference type="OrthoDB" id="1716625at2759"/>
<dbReference type="InParanoid" id="A0A0C3FTX3"/>
<feature type="region of interest" description="Disordered" evidence="1">
    <location>
        <begin position="296"/>
        <end position="474"/>
    </location>
</feature>
<dbReference type="GO" id="GO:0005737">
    <property type="term" value="C:cytoplasm"/>
    <property type="evidence" value="ECO:0007669"/>
    <property type="project" value="TreeGrafter"/>
</dbReference>
<feature type="region of interest" description="Disordered" evidence="1">
    <location>
        <begin position="213"/>
        <end position="239"/>
    </location>
</feature>
<feature type="compositionally biased region" description="Low complexity" evidence="1">
    <location>
        <begin position="926"/>
        <end position="937"/>
    </location>
</feature>
<feature type="compositionally biased region" description="Polar residues" evidence="1">
    <location>
        <begin position="354"/>
        <end position="365"/>
    </location>
</feature>
<dbReference type="Proteomes" id="UP000054166">
    <property type="component" value="Unassembled WGS sequence"/>
</dbReference>
<dbReference type="Gene3D" id="1.20.900.10">
    <property type="entry name" value="Dbl homology (DH) domain"/>
    <property type="match status" value="1"/>
</dbReference>
<sequence>MVADIKRGAGIASYGRSASPNLRSDEPAKVHIGRARSRTDPGTTLKTPPALPQSVVTPQPNSPYASRLPRRNEQPKPKRPQHDSEVTECFDVDSKGNWKLIVANAVVAPSQSSESERNLRIPEKTSRLPKPKDRYVLAQVPDQARGETQSRFGLGFGFGDYGAKLRGIFTDSTNRIVAEDDDAPSVYGENQGASREHGLSLIADASVSSASDWQSQELIHGQRGDGLSRRRSYDEEPPDIYRKRREALLGIVQGLDLEAGPKSRLSRNSSVFNGSNYNGQKGLAISGSGYFDSAELVDTGHSNNANQHSPQYRPEEVDPARRRRHSNENRRSDAALKSPLPTFKFSTEDDDNRQGTGRFNASRSPTPDRERLPRSPVKSPQNGRADTYQEDRRQPNAFDDGAIVGKKLQSRSPVIKNGGTESPGASSAFQNSQQAISPIPSGERYDRRIGDYGKRSNTSQQATPVQNLGSSAMSNVAANSRAAATRHREAFGIPRPISDYYADPVHKVASQVLPHADSDLSTVGDNSWREDCEGFSEEAETLFEKLGGRNHREDGARGRRPSTKNHQGQLRGNDHEFPRQRSHSSLSESSDASSVYNEHVPEPIKPEQSRGAALLKETGDWRSSIPPSAYRSLLEQRGEIEMQRQEVIWELCETEDVFVSHLHSVVRLFVQPLRAQNSKTWITGVPTDVARLFDWLEDIVNLHSQILTALHATRKGRYCTVERVAESLKAFVPRLEIYQPYLVRLEDIAALIERLMDDERSDFGEFVTLQQNSTECHGWSLERFLIEPVNRLAQYPEFFRRLLSVTPSSHFDYLPTFSLLHSTNMIIRVLSEVKFREDEYDVVKDIATRIHGLPLSAQLARRERRLLAQGSLHRLQSAHHLLNFDSTTEVNQSRTPGLVAAINDWGMQRDRSGSVKSTSTTTMSFRSYDTASSCSSDSRFDSHRDILSPPHVGQDTSHVGLPPSSRDKPRPSQQTAVHAFIFTDLVIFATPIARRESNKCQNWRLLEDIGIARILAVTEGPEVSFGTVVIFY</sequence>
<feature type="compositionally biased region" description="Basic and acidic residues" evidence="1">
    <location>
        <begin position="544"/>
        <end position="557"/>
    </location>
</feature>
<name>A0A0C3FTX3_PILCF</name>
<feature type="region of interest" description="Disordered" evidence="1">
    <location>
        <begin position="910"/>
        <end position="973"/>
    </location>
</feature>
<feature type="compositionally biased region" description="Basic and acidic residues" evidence="1">
    <location>
        <begin position="443"/>
        <end position="454"/>
    </location>
</feature>
<feature type="compositionally biased region" description="Basic and acidic residues" evidence="1">
    <location>
        <begin position="70"/>
        <end position="85"/>
    </location>
</feature>
<accession>A0A0C3FTX3</accession>
<evidence type="ECO:0000256" key="1">
    <source>
        <dbReference type="SAM" id="MobiDB-lite"/>
    </source>
</evidence>
<dbReference type="HOGENOM" id="CLU_294068_0_0_1"/>
<evidence type="ECO:0000313" key="3">
    <source>
        <dbReference type="EMBL" id="KIM87825.1"/>
    </source>
</evidence>
<keyword evidence="4" id="KW-1185">Reference proteome</keyword>
<dbReference type="PROSITE" id="PS50010">
    <property type="entry name" value="DH_2"/>
    <property type="match status" value="1"/>
</dbReference>
<dbReference type="SMART" id="SM00325">
    <property type="entry name" value="RhoGEF"/>
    <property type="match status" value="1"/>
</dbReference>
<feature type="domain" description="DH" evidence="2">
    <location>
        <begin position="643"/>
        <end position="853"/>
    </location>
</feature>
<feature type="compositionally biased region" description="Polar residues" evidence="1">
    <location>
        <begin position="419"/>
        <end position="436"/>
    </location>
</feature>
<dbReference type="STRING" id="765440.A0A0C3FTX3"/>
<dbReference type="SUPFAM" id="SSF48065">
    <property type="entry name" value="DBL homology domain (DH-domain)"/>
    <property type="match status" value="1"/>
</dbReference>
<evidence type="ECO:0000259" key="2">
    <source>
        <dbReference type="PROSITE" id="PS50010"/>
    </source>
</evidence>
<feature type="region of interest" description="Disordered" evidence="1">
    <location>
        <begin position="544"/>
        <end position="609"/>
    </location>
</feature>